<evidence type="ECO:0000313" key="8">
    <source>
        <dbReference type="Proteomes" id="UP001470230"/>
    </source>
</evidence>
<dbReference type="SUPFAM" id="SSF103481">
    <property type="entry name" value="Multidrug resistance efflux transporter EmrE"/>
    <property type="match status" value="1"/>
</dbReference>
<keyword evidence="5 6" id="KW-0472">Membrane</keyword>
<dbReference type="InterPro" id="IPR037185">
    <property type="entry name" value="EmrE-like"/>
</dbReference>
<feature type="transmembrane region" description="Helical" evidence="6">
    <location>
        <begin position="235"/>
        <end position="256"/>
    </location>
</feature>
<name>A0ABR2JTP2_9EUKA</name>
<dbReference type="EMBL" id="JAPFFF010000009">
    <property type="protein sequence ID" value="KAK8882251.1"/>
    <property type="molecule type" value="Genomic_DNA"/>
</dbReference>
<reference evidence="7 8" key="1">
    <citation type="submission" date="2024-04" db="EMBL/GenBank/DDBJ databases">
        <title>Tritrichomonas musculus Genome.</title>
        <authorList>
            <person name="Alves-Ferreira E."/>
            <person name="Grigg M."/>
            <person name="Lorenzi H."/>
            <person name="Galac M."/>
        </authorList>
    </citation>
    <scope>NUCLEOTIDE SEQUENCE [LARGE SCALE GENOMIC DNA]</scope>
    <source>
        <strain evidence="7 8">EAF2021</strain>
    </source>
</reference>
<accession>A0ABR2JTP2</accession>
<evidence type="ECO:0000256" key="2">
    <source>
        <dbReference type="ARBA" id="ARBA00022448"/>
    </source>
</evidence>
<evidence type="ECO:0000256" key="1">
    <source>
        <dbReference type="ARBA" id="ARBA00004141"/>
    </source>
</evidence>
<feature type="transmembrane region" description="Helical" evidence="6">
    <location>
        <begin position="139"/>
        <end position="157"/>
    </location>
</feature>
<evidence type="ECO:0000256" key="3">
    <source>
        <dbReference type="ARBA" id="ARBA00022692"/>
    </source>
</evidence>
<feature type="transmembrane region" description="Helical" evidence="6">
    <location>
        <begin position="86"/>
        <end position="104"/>
    </location>
</feature>
<comment type="caution">
    <text evidence="7">The sequence shown here is derived from an EMBL/GenBank/DDBJ whole genome shotgun (WGS) entry which is preliminary data.</text>
</comment>
<keyword evidence="3 6" id="KW-0812">Transmembrane</keyword>
<dbReference type="InterPro" id="IPR013657">
    <property type="entry name" value="SCL35B1-4/HUT1"/>
</dbReference>
<evidence type="ECO:0000256" key="5">
    <source>
        <dbReference type="ARBA" id="ARBA00023136"/>
    </source>
</evidence>
<evidence type="ECO:0000256" key="4">
    <source>
        <dbReference type="ARBA" id="ARBA00022989"/>
    </source>
</evidence>
<dbReference type="PANTHER" id="PTHR10778">
    <property type="entry name" value="SOLUTE CARRIER FAMILY 35 MEMBER B"/>
    <property type="match status" value="1"/>
</dbReference>
<organism evidence="7 8">
    <name type="scientific">Tritrichomonas musculus</name>
    <dbReference type="NCBI Taxonomy" id="1915356"/>
    <lineage>
        <taxon>Eukaryota</taxon>
        <taxon>Metamonada</taxon>
        <taxon>Parabasalia</taxon>
        <taxon>Tritrichomonadida</taxon>
        <taxon>Tritrichomonadidae</taxon>
        <taxon>Tritrichomonas</taxon>
    </lineage>
</organism>
<feature type="transmembrane region" description="Helical" evidence="6">
    <location>
        <begin position="291"/>
        <end position="310"/>
    </location>
</feature>
<evidence type="ECO:0000256" key="6">
    <source>
        <dbReference type="SAM" id="Phobius"/>
    </source>
</evidence>
<feature type="transmembrane region" description="Helical" evidence="6">
    <location>
        <begin position="169"/>
        <end position="189"/>
    </location>
</feature>
<dbReference type="Proteomes" id="UP001470230">
    <property type="component" value="Unassembled WGS sequence"/>
</dbReference>
<dbReference type="Pfam" id="PF08449">
    <property type="entry name" value="UAA"/>
    <property type="match status" value="1"/>
</dbReference>
<feature type="transmembrane region" description="Helical" evidence="6">
    <location>
        <begin position="20"/>
        <end position="38"/>
    </location>
</feature>
<evidence type="ECO:0000313" key="7">
    <source>
        <dbReference type="EMBL" id="KAK8882251.1"/>
    </source>
</evidence>
<protein>
    <submittedName>
        <fullName evidence="7">Uncharacterized protein</fullName>
    </submittedName>
</protein>
<feature type="transmembrane region" description="Helical" evidence="6">
    <location>
        <begin position="110"/>
        <end position="132"/>
    </location>
</feature>
<feature type="transmembrane region" description="Helical" evidence="6">
    <location>
        <begin position="53"/>
        <end position="74"/>
    </location>
</feature>
<sequence length="380" mass="42688">MSQAGSFYGLQVGSWPKIMLLLFCVSGLFTTLLVKAVIHEYLLKHFHFNEPCFLTLSLFIADVASTFPLPYRILTKKVTLKAPITSYLGISLILAAAKVLMNYASLRITFTTGVLFKSCNLIPVMIGNIIFLKKTPKPIEIMAVLLYIIGLTIISLGDKKSKNEFNLSGIFAISIALILKAIAANLEELVMSRCGAGQDELIAMLYSFSTFFMFILSIITGQLTAGIHRIINNASILYLVLWVVFLGAISVQFIFLTIKNFGSLLTDMLLSTRKVLTVCLSFFVFKDKKFTSLHAIALCFIAIGMSINIYEKTQSKKNKAKAIEEINEEDSDSFLEDKKYENSINNYKNKGKNIHNANEEEDEFLNTLNREKVVREREML</sequence>
<comment type="subcellular location">
    <subcellularLocation>
        <location evidence="1">Membrane</location>
        <topology evidence="1">Multi-pass membrane protein</topology>
    </subcellularLocation>
</comment>
<gene>
    <name evidence="7" type="ORF">M9Y10_044893</name>
</gene>
<proteinExistence type="predicted"/>
<keyword evidence="8" id="KW-1185">Reference proteome</keyword>
<keyword evidence="2" id="KW-0813">Transport</keyword>
<feature type="transmembrane region" description="Helical" evidence="6">
    <location>
        <begin position="201"/>
        <end position="223"/>
    </location>
</feature>
<dbReference type="PANTHER" id="PTHR10778:SF8">
    <property type="entry name" value="ADENOSINE 3'-PHOSPHO 5'-PHOSPHOSULFATE TRANSPORTER 2"/>
    <property type="match status" value="1"/>
</dbReference>
<keyword evidence="4 6" id="KW-1133">Transmembrane helix</keyword>